<dbReference type="GO" id="GO:0051060">
    <property type="term" value="F:pullulanase activity"/>
    <property type="evidence" value="ECO:0007669"/>
    <property type="project" value="UniProtKB-EC"/>
</dbReference>
<dbReference type="CDD" id="cd02860">
    <property type="entry name" value="E_set_Pullulanase"/>
    <property type="match status" value="1"/>
</dbReference>
<protein>
    <submittedName>
        <fullName evidence="3">Pullulanase</fullName>
        <ecNumber evidence="3">3.2.1.41</ecNumber>
    </submittedName>
</protein>
<dbReference type="InterPro" id="IPR014756">
    <property type="entry name" value="Ig_E-set"/>
</dbReference>
<evidence type="ECO:0000256" key="1">
    <source>
        <dbReference type="ARBA" id="ARBA00008061"/>
    </source>
</evidence>
<dbReference type="EC" id="3.2.1.41" evidence="3"/>
<dbReference type="PANTHER" id="PTHR43002">
    <property type="entry name" value="GLYCOGEN DEBRANCHING ENZYME"/>
    <property type="match status" value="1"/>
</dbReference>
<name>A0ABS2NAZ5_9BACI</name>
<dbReference type="InterPro" id="IPR040697">
    <property type="entry name" value="PulA_N1"/>
</dbReference>
<organism evidence="3 4">
    <name type="scientific">Rossellomorea pakistanensis</name>
    <dbReference type="NCBI Taxonomy" id="992288"/>
    <lineage>
        <taxon>Bacteria</taxon>
        <taxon>Bacillati</taxon>
        <taxon>Bacillota</taxon>
        <taxon>Bacilli</taxon>
        <taxon>Bacillales</taxon>
        <taxon>Bacillaceae</taxon>
        <taxon>Rossellomorea</taxon>
    </lineage>
</organism>
<dbReference type="Pfam" id="PF17999">
    <property type="entry name" value="PulA_N1"/>
    <property type="match status" value="1"/>
</dbReference>
<dbReference type="InterPro" id="IPR049117">
    <property type="entry name" value="pulA_all-beta"/>
</dbReference>
<evidence type="ECO:0000259" key="2">
    <source>
        <dbReference type="SMART" id="SM00642"/>
    </source>
</evidence>
<dbReference type="Gene3D" id="2.60.40.10">
    <property type="entry name" value="Immunoglobulins"/>
    <property type="match status" value="1"/>
</dbReference>
<dbReference type="Pfam" id="PF00128">
    <property type="entry name" value="Alpha-amylase"/>
    <property type="match status" value="1"/>
</dbReference>
<proteinExistence type="inferred from homology"/>
<dbReference type="Pfam" id="PF02922">
    <property type="entry name" value="CBM_48"/>
    <property type="match status" value="1"/>
</dbReference>
<dbReference type="InterPro" id="IPR011840">
    <property type="entry name" value="PulA_typeI"/>
</dbReference>
<dbReference type="Gene3D" id="2.60.40.1180">
    <property type="entry name" value="Golgi alpha-mannosidase II"/>
    <property type="match status" value="1"/>
</dbReference>
<dbReference type="InterPro" id="IPR013780">
    <property type="entry name" value="Glyco_hydro_b"/>
</dbReference>
<dbReference type="SUPFAM" id="SSF81296">
    <property type="entry name" value="E set domains"/>
    <property type="match status" value="1"/>
</dbReference>
<dbReference type="InterPro" id="IPR004193">
    <property type="entry name" value="Glyco_hydro_13_N"/>
</dbReference>
<dbReference type="RefSeq" id="WP_205169731.1">
    <property type="nucleotide sequence ID" value="NZ_JAFBDZ010000001.1"/>
</dbReference>
<dbReference type="InterPro" id="IPR013783">
    <property type="entry name" value="Ig-like_fold"/>
</dbReference>
<reference evidence="3 4" key="1">
    <citation type="submission" date="2021-01" db="EMBL/GenBank/DDBJ databases">
        <title>Genomic Encyclopedia of Type Strains, Phase IV (KMG-IV): sequencing the most valuable type-strain genomes for metagenomic binning, comparative biology and taxonomic classification.</title>
        <authorList>
            <person name="Goeker M."/>
        </authorList>
    </citation>
    <scope>NUCLEOTIDE SEQUENCE [LARGE SCALE GENOMIC DNA]</scope>
    <source>
        <strain evidence="3 4">DSM 24834</strain>
    </source>
</reference>
<evidence type="ECO:0000313" key="3">
    <source>
        <dbReference type="EMBL" id="MBM7585031.1"/>
    </source>
</evidence>
<dbReference type="EMBL" id="JAFBDZ010000001">
    <property type="protein sequence ID" value="MBM7585031.1"/>
    <property type="molecule type" value="Genomic_DNA"/>
</dbReference>
<dbReference type="InterPro" id="IPR006047">
    <property type="entry name" value="GH13_cat_dom"/>
</dbReference>
<dbReference type="SUPFAM" id="SSF51445">
    <property type="entry name" value="(Trans)glycosidases"/>
    <property type="match status" value="1"/>
</dbReference>
<dbReference type="Proteomes" id="UP001646157">
    <property type="component" value="Unassembled WGS sequence"/>
</dbReference>
<comment type="caution">
    <text evidence="3">The sequence shown here is derived from an EMBL/GenBank/DDBJ whole genome shotgun (WGS) entry which is preliminary data.</text>
</comment>
<keyword evidence="4" id="KW-1185">Reference proteome</keyword>
<evidence type="ECO:0000313" key="4">
    <source>
        <dbReference type="Proteomes" id="UP001646157"/>
    </source>
</evidence>
<comment type="similarity">
    <text evidence="1">Belongs to the glycosyl hydrolase 13 family.</text>
</comment>
<keyword evidence="3" id="KW-0378">Hydrolase</keyword>
<dbReference type="InterPro" id="IPR017853">
    <property type="entry name" value="GH"/>
</dbReference>
<dbReference type="SMART" id="SM00642">
    <property type="entry name" value="Aamy"/>
    <property type="match status" value="1"/>
</dbReference>
<dbReference type="Pfam" id="PF21653">
    <property type="entry name" value="pulA_all-beta"/>
    <property type="match status" value="1"/>
</dbReference>
<dbReference type="Gene3D" id="2.60.40.2320">
    <property type="match status" value="1"/>
</dbReference>
<feature type="domain" description="Glycosyl hydrolase family 13 catalytic" evidence="2">
    <location>
        <begin position="222"/>
        <end position="615"/>
    </location>
</feature>
<accession>A0ABS2NAZ5</accession>
<dbReference type="CDD" id="cd11341">
    <property type="entry name" value="AmyAc_Pullulanase_LD-like"/>
    <property type="match status" value="1"/>
</dbReference>
<dbReference type="Gene3D" id="3.20.20.80">
    <property type="entry name" value="Glycosidases"/>
    <property type="match status" value="1"/>
</dbReference>
<sequence length="714" mass="81664">MLSIKREFYAYLDRLDLITILLPYSYNNGHSSFFKLVHGEQEWSLPILETITLHNQKKYVCKSEYSPEFGKSFLVKDEKGHTTDLQIGAVIRTQEFDEMFYYPGDDLGAIIHQNETRFKVWAPTATKVSLKLKNPKTNEVSKIPLARHEKGVWSTTVLENVEGHYYTYLVCVNLQWQETIDPYARSVTMNSEWGCVIDSANAKVDLHPLPSLPSPTDAIIYELHVRDFSIHKESGMKHKGKYLAFTEKNSEPLKGKSTGMNYLKELGITHVELLPVNDFAGVLDENPNKQYNWGYNPLYFQSPEGSYSTNPADPYKRIMELKQLISSLHQEGLRVILDVVFNHVYIREESSFEKLVPGYFFRHDVNGLPSNGTGVGNDFGSERLMARKFIVDSIEYWLTEYGIDGFRFDLMGILDVETMNEVKRKVEEIKPQAIIIGEGWDLNTPLPPELKANIKNASKLKGIGQFNDRFRDWIKGSTFNLYDRGFALGHGQMEHKAGYVLMGSIGLKKDEKGIFLAPTQSVNYVESHDNYTLWDKTLACIEEENWGRKHHKLATAMVLMAQGIPFLHAGQEFFRTKKGVENSYNAPDDINQLDWEKRVIHHENIEYIKGLISIRKSHGALRFSIPDFIHKHLQFGSPMEKLVTLHYKNVKEFGSWNELFLLCYAGNDATSISLPSGSQFGVLADGERANVNPMYYTEGNSLKVEPVSLYICVR</sequence>
<gene>
    <name evidence="3" type="ORF">JOC86_001568</name>
</gene>
<dbReference type="NCBIfam" id="TIGR02104">
    <property type="entry name" value="pulA_typeI"/>
    <property type="match status" value="1"/>
</dbReference>
<keyword evidence="3" id="KW-0326">Glycosidase</keyword>